<reference evidence="1 2" key="1">
    <citation type="submission" date="2018-04" db="EMBL/GenBank/DDBJ databases">
        <title>Thalassorhabdus spongiae gen. nov., sp. nov., isolated from a marine sponge in South-West Iceland.</title>
        <authorList>
            <person name="Knobloch S."/>
            <person name="Daussin A."/>
            <person name="Johannsson R."/>
            <person name="Marteinsson V.T."/>
        </authorList>
    </citation>
    <scope>NUCLEOTIDE SEQUENCE [LARGE SCALE GENOMIC DNA]</scope>
    <source>
        <strain evidence="1 2">Hp12</strain>
    </source>
</reference>
<evidence type="ECO:0000313" key="2">
    <source>
        <dbReference type="Proteomes" id="UP000244906"/>
    </source>
</evidence>
<protein>
    <submittedName>
        <fullName evidence="1">Uncharacterized protein</fullName>
    </submittedName>
</protein>
<sequence length="120" mass="13669">MKYRKIEIQISDDKTFYILLEKEAWKTIGTSCLSFARRVKYKTIAAPVGTSDSYIKSYIEAPSVGAVPWNGIQTQISEISDAGYFLIAVYLGKLDSHFIRLCSDAWYHTHGTFLQMGKKF</sequence>
<dbReference type="AlphaFoldDB" id="A0A2V1H096"/>
<accession>A0A2V1H096</accession>
<evidence type="ECO:0000313" key="1">
    <source>
        <dbReference type="EMBL" id="PVZ72089.1"/>
    </source>
</evidence>
<organism evidence="1 2">
    <name type="scientific">Pelagibaculum spongiae</name>
    <dbReference type="NCBI Taxonomy" id="2080658"/>
    <lineage>
        <taxon>Bacteria</taxon>
        <taxon>Pseudomonadati</taxon>
        <taxon>Pseudomonadota</taxon>
        <taxon>Gammaproteobacteria</taxon>
        <taxon>Oceanospirillales</taxon>
        <taxon>Pelagibaculum</taxon>
    </lineage>
</organism>
<comment type="caution">
    <text evidence="1">The sequence shown here is derived from an EMBL/GenBank/DDBJ whole genome shotgun (WGS) entry which is preliminary data.</text>
</comment>
<name>A0A2V1H096_9GAMM</name>
<dbReference type="RefSeq" id="WP_116685673.1">
    <property type="nucleotide sequence ID" value="NZ_CAWNYD010000001.1"/>
</dbReference>
<dbReference type="EMBL" id="QDDL01000001">
    <property type="protein sequence ID" value="PVZ72089.1"/>
    <property type="molecule type" value="Genomic_DNA"/>
</dbReference>
<dbReference type="Proteomes" id="UP000244906">
    <property type="component" value="Unassembled WGS sequence"/>
</dbReference>
<gene>
    <name evidence="1" type="ORF">DC094_03460</name>
</gene>
<proteinExistence type="predicted"/>
<keyword evidence="2" id="KW-1185">Reference proteome</keyword>